<keyword evidence="3" id="KW-1185">Reference proteome</keyword>
<reference evidence="2 3" key="1">
    <citation type="submission" date="2018-11" db="EMBL/GenBank/DDBJ databases">
        <authorList>
            <consortium name="Pathogen Informatics"/>
        </authorList>
    </citation>
    <scope>NUCLEOTIDE SEQUENCE [LARGE SCALE GENOMIC DNA]</scope>
    <source>
        <strain>Denwood</strain>
        <strain evidence="3">Zambia</strain>
    </source>
</reference>
<organism evidence="2 3">
    <name type="scientific">Schistosoma mattheei</name>
    <dbReference type="NCBI Taxonomy" id="31246"/>
    <lineage>
        <taxon>Eukaryota</taxon>
        <taxon>Metazoa</taxon>
        <taxon>Spiralia</taxon>
        <taxon>Lophotrochozoa</taxon>
        <taxon>Platyhelminthes</taxon>
        <taxon>Trematoda</taxon>
        <taxon>Digenea</taxon>
        <taxon>Strigeidida</taxon>
        <taxon>Schistosomatoidea</taxon>
        <taxon>Schistosomatidae</taxon>
        <taxon>Schistosoma</taxon>
    </lineage>
</organism>
<protein>
    <submittedName>
        <fullName evidence="2">Uncharacterized protein</fullName>
    </submittedName>
</protein>
<dbReference type="InterPro" id="IPR008862">
    <property type="entry name" value="Tcp11"/>
</dbReference>
<name>A0A183NLT6_9TREM</name>
<evidence type="ECO:0000256" key="1">
    <source>
        <dbReference type="ARBA" id="ARBA00010954"/>
    </source>
</evidence>
<accession>A0A183NLT6</accession>
<dbReference type="GO" id="GO:0007165">
    <property type="term" value="P:signal transduction"/>
    <property type="evidence" value="ECO:0007669"/>
    <property type="project" value="TreeGrafter"/>
</dbReference>
<evidence type="ECO:0000313" key="3">
    <source>
        <dbReference type="Proteomes" id="UP000269396"/>
    </source>
</evidence>
<comment type="similarity">
    <text evidence="1">Belongs to the TCP11 family.</text>
</comment>
<dbReference type="STRING" id="31246.A0A183NLT6"/>
<evidence type="ECO:0000313" key="2">
    <source>
        <dbReference type="EMBL" id="VDO91641.1"/>
    </source>
</evidence>
<dbReference type="Proteomes" id="UP000269396">
    <property type="component" value="Unassembled WGS sequence"/>
</dbReference>
<proteinExistence type="inferred from homology"/>
<sequence length="99" mass="11684">MNQLAEAAKAFYNMSLAHEITVDSEFRLEKYEPQEKSLEYCIKETMHRAFWDILRSSLDCDPPDYEPALRLLEEVKQVCDLFGYLLSSISTIQYIFQHQ</sequence>
<dbReference type="PANTHER" id="PTHR12832">
    <property type="entry name" value="TESTIS-SPECIFIC PROTEIN PBS13 T-COMPLEX 11"/>
    <property type="match status" value="1"/>
</dbReference>
<dbReference type="EMBL" id="UZAL01004989">
    <property type="protein sequence ID" value="VDO91641.1"/>
    <property type="molecule type" value="Genomic_DNA"/>
</dbReference>
<dbReference type="PANTHER" id="PTHR12832:SF11">
    <property type="entry name" value="LD23868P"/>
    <property type="match status" value="1"/>
</dbReference>
<dbReference type="AlphaFoldDB" id="A0A183NLT6"/>
<gene>
    <name evidence="2" type="ORF">SMTD_LOCUS3073</name>
</gene>
<dbReference type="Pfam" id="PF05794">
    <property type="entry name" value="Tcp11"/>
    <property type="match status" value="1"/>
</dbReference>